<dbReference type="InterPro" id="IPR001841">
    <property type="entry name" value="Znf_RING"/>
</dbReference>
<evidence type="ECO:0000256" key="4">
    <source>
        <dbReference type="PROSITE-ProRule" id="PRU00175"/>
    </source>
</evidence>
<proteinExistence type="predicted"/>
<evidence type="ECO:0000259" key="6">
    <source>
        <dbReference type="PROSITE" id="PS50089"/>
    </source>
</evidence>
<accession>A0AAV9G109</accession>
<keyword evidence="2 4" id="KW-0863">Zinc-finger</keyword>
<dbReference type="InterPro" id="IPR017907">
    <property type="entry name" value="Znf_RING_CS"/>
</dbReference>
<comment type="caution">
    <text evidence="7">The sequence shown here is derived from an EMBL/GenBank/DDBJ whole genome shotgun (WGS) entry which is preliminary data.</text>
</comment>
<keyword evidence="8" id="KW-1185">Reference proteome</keyword>
<name>A0AAV9G109_9PEZI</name>
<reference evidence="7" key="1">
    <citation type="journal article" date="2023" name="Mol. Phylogenet. Evol.">
        <title>Genome-scale phylogeny and comparative genomics of the fungal order Sordariales.</title>
        <authorList>
            <person name="Hensen N."/>
            <person name="Bonometti L."/>
            <person name="Westerberg I."/>
            <person name="Brannstrom I.O."/>
            <person name="Guillou S."/>
            <person name="Cros-Aarteil S."/>
            <person name="Calhoun S."/>
            <person name="Haridas S."/>
            <person name="Kuo A."/>
            <person name="Mondo S."/>
            <person name="Pangilinan J."/>
            <person name="Riley R."/>
            <person name="LaButti K."/>
            <person name="Andreopoulos B."/>
            <person name="Lipzen A."/>
            <person name="Chen C."/>
            <person name="Yan M."/>
            <person name="Daum C."/>
            <person name="Ng V."/>
            <person name="Clum A."/>
            <person name="Steindorff A."/>
            <person name="Ohm R.A."/>
            <person name="Martin F."/>
            <person name="Silar P."/>
            <person name="Natvig D.O."/>
            <person name="Lalanne C."/>
            <person name="Gautier V."/>
            <person name="Ament-Velasquez S.L."/>
            <person name="Kruys A."/>
            <person name="Hutchinson M.I."/>
            <person name="Powell A.J."/>
            <person name="Barry K."/>
            <person name="Miller A.N."/>
            <person name="Grigoriev I.V."/>
            <person name="Debuchy R."/>
            <person name="Gladieux P."/>
            <person name="Hiltunen Thoren M."/>
            <person name="Johannesson H."/>
        </authorList>
    </citation>
    <scope>NUCLEOTIDE SEQUENCE</scope>
    <source>
        <strain evidence="7">PSN243</strain>
    </source>
</reference>
<organism evidence="7 8">
    <name type="scientific">Podospora aff. communis PSN243</name>
    <dbReference type="NCBI Taxonomy" id="3040156"/>
    <lineage>
        <taxon>Eukaryota</taxon>
        <taxon>Fungi</taxon>
        <taxon>Dikarya</taxon>
        <taxon>Ascomycota</taxon>
        <taxon>Pezizomycotina</taxon>
        <taxon>Sordariomycetes</taxon>
        <taxon>Sordariomycetidae</taxon>
        <taxon>Sordariales</taxon>
        <taxon>Podosporaceae</taxon>
        <taxon>Podospora</taxon>
    </lineage>
</organism>
<feature type="region of interest" description="Disordered" evidence="5">
    <location>
        <begin position="287"/>
        <end position="332"/>
    </location>
</feature>
<sequence length="332" mass="37442">MGDSPVFEEHVLWHQLKNHVLDCPPELMCKHPQVKCGLCFNQIEVYGVEVYEEGVPISKEGVVLSCGHMFCLSCVLELHDSDCEDICPTCRVPMTFELCGCLVKWALIPCPIPQLESGLDFDELRDSWEACVPITKPECREERRNPTTCHWCDRFYKLTIIKTVVELATNPIAVLANGLQNTDWISSGQEDAALELLQSESTEIWDIFEDVRVDRESTEEFIRELRETAVGRHAKGYYGWEDCKPDGAGCGSRPQKVLVAPMKAELLLYPFPEPPYVYFRVGEPADWDEGEDWQETQEEEEAAGGEPEGVCDEDEDQVSTGDASGAWPEDGE</sequence>
<dbReference type="EMBL" id="MU866026">
    <property type="protein sequence ID" value="KAK4442209.1"/>
    <property type="molecule type" value="Genomic_DNA"/>
</dbReference>
<dbReference type="Gene3D" id="3.30.40.10">
    <property type="entry name" value="Zinc/RING finger domain, C3HC4 (zinc finger)"/>
    <property type="match status" value="1"/>
</dbReference>
<evidence type="ECO:0000313" key="8">
    <source>
        <dbReference type="Proteomes" id="UP001321760"/>
    </source>
</evidence>
<feature type="domain" description="RING-type" evidence="6">
    <location>
        <begin position="36"/>
        <end position="91"/>
    </location>
</feature>
<keyword evidence="1" id="KW-0479">Metal-binding</keyword>
<dbReference type="AlphaFoldDB" id="A0AAV9G109"/>
<evidence type="ECO:0000313" key="7">
    <source>
        <dbReference type="EMBL" id="KAK4442209.1"/>
    </source>
</evidence>
<gene>
    <name evidence="7" type="ORF">QBC34DRAFT_419049</name>
</gene>
<evidence type="ECO:0000256" key="1">
    <source>
        <dbReference type="ARBA" id="ARBA00022723"/>
    </source>
</evidence>
<protein>
    <recommendedName>
        <fullName evidence="6">RING-type domain-containing protein</fullName>
    </recommendedName>
</protein>
<dbReference type="Proteomes" id="UP001321760">
    <property type="component" value="Unassembled WGS sequence"/>
</dbReference>
<dbReference type="PROSITE" id="PS50089">
    <property type="entry name" value="ZF_RING_2"/>
    <property type="match status" value="1"/>
</dbReference>
<reference evidence="7" key="2">
    <citation type="submission" date="2023-05" db="EMBL/GenBank/DDBJ databases">
        <authorList>
            <consortium name="Lawrence Berkeley National Laboratory"/>
            <person name="Steindorff A."/>
            <person name="Hensen N."/>
            <person name="Bonometti L."/>
            <person name="Westerberg I."/>
            <person name="Brannstrom I.O."/>
            <person name="Guillou S."/>
            <person name="Cros-Aarteil S."/>
            <person name="Calhoun S."/>
            <person name="Haridas S."/>
            <person name="Kuo A."/>
            <person name="Mondo S."/>
            <person name="Pangilinan J."/>
            <person name="Riley R."/>
            <person name="Labutti K."/>
            <person name="Andreopoulos B."/>
            <person name="Lipzen A."/>
            <person name="Chen C."/>
            <person name="Yanf M."/>
            <person name="Daum C."/>
            <person name="Ng V."/>
            <person name="Clum A."/>
            <person name="Ohm R."/>
            <person name="Martin F."/>
            <person name="Silar P."/>
            <person name="Natvig D."/>
            <person name="Lalanne C."/>
            <person name="Gautier V."/>
            <person name="Ament-Velasquez S.L."/>
            <person name="Kruys A."/>
            <person name="Hutchinson M.I."/>
            <person name="Powell A.J."/>
            <person name="Barry K."/>
            <person name="Miller A.N."/>
            <person name="Grigoriev I.V."/>
            <person name="Debuchy R."/>
            <person name="Gladieux P."/>
            <person name="Thoren M.H."/>
            <person name="Johannesson H."/>
        </authorList>
    </citation>
    <scope>NUCLEOTIDE SEQUENCE</scope>
    <source>
        <strain evidence="7">PSN243</strain>
    </source>
</reference>
<evidence type="ECO:0000256" key="2">
    <source>
        <dbReference type="ARBA" id="ARBA00022771"/>
    </source>
</evidence>
<feature type="compositionally biased region" description="Acidic residues" evidence="5">
    <location>
        <begin position="287"/>
        <end position="317"/>
    </location>
</feature>
<dbReference type="GO" id="GO:0008270">
    <property type="term" value="F:zinc ion binding"/>
    <property type="evidence" value="ECO:0007669"/>
    <property type="project" value="UniProtKB-KW"/>
</dbReference>
<evidence type="ECO:0000256" key="5">
    <source>
        <dbReference type="SAM" id="MobiDB-lite"/>
    </source>
</evidence>
<dbReference type="SMART" id="SM00184">
    <property type="entry name" value="RING"/>
    <property type="match status" value="1"/>
</dbReference>
<dbReference type="PROSITE" id="PS00518">
    <property type="entry name" value="ZF_RING_1"/>
    <property type="match status" value="1"/>
</dbReference>
<dbReference type="SUPFAM" id="SSF57850">
    <property type="entry name" value="RING/U-box"/>
    <property type="match status" value="1"/>
</dbReference>
<dbReference type="InterPro" id="IPR013083">
    <property type="entry name" value="Znf_RING/FYVE/PHD"/>
</dbReference>
<evidence type="ECO:0000256" key="3">
    <source>
        <dbReference type="ARBA" id="ARBA00022833"/>
    </source>
</evidence>
<keyword evidence="3" id="KW-0862">Zinc</keyword>